<dbReference type="CDD" id="cd08432">
    <property type="entry name" value="PBP2_GcdR_TrpI_HvrB_AmpR_like"/>
    <property type="match status" value="1"/>
</dbReference>
<dbReference type="EMBL" id="AP012032">
    <property type="protein sequence ID" value="BAK10271.1"/>
    <property type="molecule type" value="Genomic_DNA"/>
</dbReference>
<name>A0A0H3KSZ4_PANAA</name>
<dbReference type="Gene3D" id="3.40.190.10">
    <property type="entry name" value="Periplasmic binding protein-like II"/>
    <property type="match status" value="2"/>
</dbReference>
<organism evidence="6 7">
    <name type="scientific">Pantoea ananatis (strain AJ13355)</name>
    <dbReference type="NCBI Taxonomy" id="932677"/>
    <lineage>
        <taxon>Bacteria</taxon>
        <taxon>Pseudomonadati</taxon>
        <taxon>Pseudomonadota</taxon>
        <taxon>Gammaproteobacteria</taxon>
        <taxon>Enterobacterales</taxon>
        <taxon>Erwiniaceae</taxon>
        <taxon>Pantoea</taxon>
    </lineage>
</organism>
<dbReference type="PANTHER" id="PTHR30537:SF79">
    <property type="entry name" value="TRANSCRIPTIONAL REGULATOR-RELATED"/>
    <property type="match status" value="1"/>
</dbReference>
<dbReference type="InterPro" id="IPR058163">
    <property type="entry name" value="LysR-type_TF_proteobact-type"/>
</dbReference>
<dbReference type="PANTHER" id="PTHR30537">
    <property type="entry name" value="HTH-TYPE TRANSCRIPTIONAL REGULATOR"/>
    <property type="match status" value="1"/>
</dbReference>
<keyword evidence="4" id="KW-0804">Transcription</keyword>
<dbReference type="PATRIC" id="fig|932677.3.peg.201"/>
<dbReference type="PROSITE" id="PS50931">
    <property type="entry name" value="HTH_LYSR"/>
    <property type="match status" value="1"/>
</dbReference>
<dbReference type="OrthoDB" id="5526340at2"/>
<keyword evidence="3" id="KW-0238">DNA-binding</keyword>
<evidence type="ECO:0000313" key="6">
    <source>
        <dbReference type="EMBL" id="BAK10271.1"/>
    </source>
</evidence>
<dbReference type="GO" id="GO:0003700">
    <property type="term" value="F:DNA-binding transcription factor activity"/>
    <property type="evidence" value="ECO:0007669"/>
    <property type="project" value="InterPro"/>
</dbReference>
<reference evidence="7" key="1">
    <citation type="journal article" date="2012" name="Appl. Microbiol. Biotechnol.">
        <title>The complete genome sequence of Pantoea ananatis AJ13355, an organism with great biotechnological potential.</title>
        <authorList>
            <person name="Hara Y."/>
            <person name="Kadotani N."/>
            <person name="Izui H."/>
            <person name="Katashkina J.I."/>
            <person name="Kuvaeva T.M."/>
            <person name="Andreeva I.G."/>
            <person name="Golubeva L.I."/>
            <person name="Malko D.B."/>
            <person name="Makeev V.J."/>
            <person name="Mashko S.V."/>
            <person name="Kozlov Y.I."/>
        </authorList>
    </citation>
    <scope>NUCLEOTIDE SEQUENCE [LARGE SCALE GENOMIC DNA]</scope>
    <source>
        <strain evidence="7">AJ13355</strain>
    </source>
</reference>
<comment type="similarity">
    <text evidence="1">Belongs to the LysR transcriptional regulatory family.</text>
</comment>
<feature type="domain" description="HTH lysR-type" evidence="5">
    <location>
        <begin position="9"/>
        <end position="66"/>
    </location>
</feature>
<dbReference type="AlphaFoldDB" id="A0A0H3KSZ4"/>
<dbReference type="InterPro" id="IPR036390">
    <property type="entry name" value="WH_DNA-bd_sf"/>
</dbReference>
<dbReference type="SUPFAM" id="SSF46785">
    <property type="entry name" value="Winged helix' DNA-binding domain"/>
    <property type="match status" value="1"/>
</dbReference>
<dbReference type="PRINTS" id="PR00039">
    <property type="entry name" value="HTHLYSR"/>
</dbReference>
<dbReference type="Pfam" id="PF03466">
    <property type="entry name" value="LysR_substrate"/>
    <property type="match status" value="1"/>
</dbReference>
<dbReference type="InterPro" id="IPR000847">
    <property type="entry name" value="LysR_HTH_N"/>
</dbReference>
<dbReference type="HOGENOM" id="CLU_039613_37_0_6"/>
<evidence type="ECO:0000259" key="5">
    <source>
        <dbReference type="PROSITE" id="PS50931"/>
    </source>
</evidence>
<sequence length="315" mass="34553">MPTPSLRLPKINVIQSFKVAAETGSLTKAAAQLALTPAAVSQQIRQLEDHLGCVLFLRTQHGVMLTEMGRQYLRYVSEAFDILQLGQRNIGRKDTAAQLTLYALPALASKWVLPHLSDWRARCPHVGLSLHGTHADVDFSKTPADFVICFGEEAYPRLNKQYLFHDEVFPVASPALINTFAAADRLNQAPLIHLDWWKEGRFLPDWPAWFEAKGLPEPVAQPGLTFNLTSLAIDAAVAGAGMLLGQRHMIAGELARGELVAIDSLCLQLSKPYYLAWPARTTSQEGSEEMIAWLRERAAEHGPAGKPAGDAASLS</sequence>
<gene>
    <name evidence="6" type="primary">dsdC</name>
    <name evidence="6" type="ordered locus">PAJ_0191</name>
</gene>
<dbReference type="GO" id="GO:0043565">
    <property type="term" value="F:sequence-specific DNA binding"/>
    <property type="evidence" value="ECO:0007669"/>
    <property type="project" value="TreeGrafter"/>
</dbReference>
<protein>
    <submittedName>
        <fullName evidence="6">HTH-type transcriptional regulator DsdC DsdC</fullName>
    </submittedName>
</protein>
<dbReference type="InterPro" id="IPR036388">
    <property type="entry name" value="WH-like_DNA-bd_sf"/>
</dbReference>
<keyword evidence="2" id="KW-0805">Transcription regulation</keyword>
<accession>A0A0H3KSZ4</accession>
<proteinExistence type="inferred from homology"/>
<dbReference type="eggNOG" id="COG0583">
    <property type="taxonomic scope" value="Bacteria"/>
</dbReference>
<dbReference type="Gene3D" id="1.10.10.10">
    <property type="entry name" value="Winged helix-like DNA-binding domain superfamily/Winged helix DNA-binding domain"/>
    <property type="match status" value="1"/>
</dbReference>
<evidence type="ECO:0000256" key="4">
    <source>
        <dbReference type="ARBA" id="ARBA00023163"/>
    </source>
</evidence>
<evidence type="ECO:0000313" key="7">
    <source>
        <dbReference type="Proteomes" id="UP000006690"/>
    </source>
</evidence>
<dbReference type="SUPFAM" id="SSF53850">
    <property type="entry name" value="Periplasmic binding protein-like II"/>
    <property type="match status" value="1"/>
</dbReference>
<dbReference type="InterPro" id="IPR005119">
    <property type="entry name" value="LysR_subst-bd"/>
</dbReference>
<dbReference type="GO" id="GO:0006351">
    <property type="term" value="P:DNA-templated transcription"/>
    <property type="evidence" value="ECO:0007669"/>
    <property type="project" value="TreeGrafter"/>
</dbReference>
<dbReference type="Pfam" id="PF00126">
    <property type="entry name" value="HTH_1"/>
    <property type="match status" value="1"/>
</dbReference>
<dbReference type="KEGG" id="paj:PAJ_0191"/>
<evidence type="ECO:0000256" key="3">
    <source>
        <dbReference type="ARBA" id="ARBA00023125"/>
    </source>
</evidence>
<dbReference type="RefSeq" id="WP_014592989.1">
    <property type="nucleotide sequence ID" value="NC_017531.2"/>
</dbReference>
<evidence type="ECO:0000256" key="2">
    <source>
        <dbReference type="ARBA" id="ARBA00023015"/>
    </source>
</evidence>
<dbReference type="Proteomes" id="UP000006690">
    <property type="component" value="Chromosome"/>
</dbReference>
<evidence type="ECO:0000256" key="1">
    <source>
        <dbReference type="ARBA" id="ARBA00009437"/>
    </source>
</evidence>